<comment type="caution">
    <text evidence="1">The sequence shown here is derived from an EMBL/GenBank/DDBJ whole genome shotgun (WGS) entry which is preliminary data.</text>
</comment>
<protein>
    <submittedName>
        <fullName evidence="1">Uncharacterized protein</fullName>
    </submittedName>
</protein>
<evidence type="ECO:0000313" key="2">
    <source>
        <dbReference type="Proteomes" id="UP000831701"/>
    </source>
</evidence>
<organism evidence="1 2">
    <name type="scientific">Scortum barcoo</name>
    <name type="common">barcoo grunter</name>
    <dbReference type="NCBI Taxonomy" id="214431"/>
    <lineage>
        <taxon>Eukaryota</taxon>
        <taxon>Metazoa</taxon>
        <taxon>Chordata</taxon>
        <taxon>Craniata</taxon>
        <taxon>Vertebrata</taxon>
        <taxon>Euteleostomi</taxon>
        <taxon>Actinopterygii</taxon>
        <taxon>Neopterygii</taxon>
        <taxon>Teleostei</taxon>
        <taxon>Neoteleostei</taxon>
        <taxon>Acanthomorphata</taxon>
        <taxon>Eupercaria</taxon>
        <taxon>Centrarchiformes</taxon>
        <taxon>Terapontoidei</taxon>
        <taxon>Terapontidae</taxon>
        <taxon>Scortum</taxon>
    </lineage>
</organism>
<accession>A0ACB8W9Z7</accession>
<reference evidence="1" key="1">
    <citation type="submission" date="2022-04" db="EMBL/GenBank/DDBJ databases">
        <title>Jade perch genome.</title>
        <authorList>
            <person name="Chao B."/>
        </authorList>
    </citation>
    <scope>NUCLEOTIDE SEQUENCE</scope>
    <source>
        <strain evidence="1">CB-2022</strain>
    </source>
</reference>
<dbReference type="Proteomes" id="UP000831701">
    <property type="component" value="Chromosome 13"/>
</dbReference>
<dbReference type="EMBL" id="CM041543">
    <property type="protein sequence ID" value="KAI3364667.1"/>
    <property type="molecule type" value="Genomic_DNA"/>
</dbReference>
<gene>
    <name evidence="1" type="ORF">L3Q82_010847</name>
</gene>
<sequence>MSPRWGGRSLSLCGRLRGTDLEIVGLTSTHSLGSGTQLLERGWTLHYSGSTCPGLGIGLLLLFVPYGPNSSTEYQPSWSPWEGYLIVLRLGTPLFYWGNNSDTWRGVIGRNGLPDLNPSGVLLLDFCASHSLSITNTMFEHKGVHQCTWHQDTLGRRSMIDFVVVSSDLRPYVLDTRVKRGAELSTDHHLVVSWIRWQRRKLDRPGRPKRIVRVCWERLAEPSVREVFNSHLRKSFSQIPREAGDIESEWTMFSASIVDARQFEVVDARSLVPVVAATLEPGGGHRKPSKPQPGTVLEAKTRVWEEFGEAMEEDYRSASKRFWQTVRRLRRGKQYSANTVYSADGELLTSTEGHCWTGDHTSQPPREGLRQGTREENSADSRPSDSGRNNAVFVLVVEHWTSSIPSTGCLRVYGEFAQPVHMCFVDLEKAFDRVPRGILWGVLREYGVQGAFAKGCSVSMYDRSRSLFSIAGSKSDLFPVHVALCQDLQHVLERFAAECEVAGMRISTSKSEAMVLNRKRVACPLRCGGEVLPQMEEFKYLGVLFTSEGKMEREIDRRIWCSVRSYAENSVYRTVVVKKELSRKAKLSIYRSIYVPTLTYGHELWVMTRQSKDKIGYKRPK</sequence>
<keyword evidence="2" id="KW-1185">Reference proteome</keyword>
<evidence type="ECO:0000313" key="1">
    <source>
        <dbReference type="EMBL" id="KAI3364667.1"/>
    </source>
</evidence>
<name>A0ACB8W9Z7_9TELE</name>
<proteinExistence type="predicted"/>